<name>A0A7X9E762_UNCKA</name>
<keyword evidence="2 4" id="KW-0442">Lipid degradation</keyword>
<evidence type="ECO:0000313" key="7">
    <source>
        <dbReference type="Proteomes" id="UP000590542"/>
    </source>
</evidence>
<feature type="active site" description="Nucleophile" evidence="4">
    <location>
        <position position="45"/>
    </location>
</feature>
<keyword evidence="1 4" id="KW-0378">Hydrolase</keyword>
<dbReference type="GO" id="GO:0016787">
    <property type="term" value="F:hydrolase activity"/>
    <property type="evidence" value="ECO:0007669"/>
    <property type="project" value="UniProtKB-UniRule"/>
</dbReference>
<dbReference type="Gene3D" id="3.40.1090.10">
    <property type="entry name" value="Cytosolic phospholipase A2 catalytic domain"/>
    <property type="match status" value="2"/>
</dbReference>
<dbReference type="GO" id="GO:0016042">
    <property type="term" value="P:lipid catabolic process"/>
    <property type="evidence" value="ECO:0007669"/>
    <property type="project" value="UniProtKB-UniRule"/>
</dbReference>
<dbReference type="PROSITE" id="PS51635">
    <property type="entry name" value="PNPLA"/>
    <property type="match status" value="1"/>
</dbReference>
<gene>
    <name evidence="6" type="ORF">GYA37_02390</name>
</gene>
<dbReference type="PANTHER" id="PTHR14226">
    <property type="entry name" value="NEUROPATHY TARGET ESTERASE/SWISS CHEESE D.MELANOGASTER"/>
    <property type="match status" value="1"/>
</dbReference>
<accession>A0A7X9E762</accession>
<evidence type="ECO:0000259" key="5">
    <source>
        <dbReference type="PROSITE" id="PS51635"/>
    </source>
</evidence>
<evidence type="ECO:0000256" key="1">
    <source>
        <dbReference type="ARBA" id="ARBA00022801"/>
    </source>
</evidence>
<evidence type="ECO:0000256" key="2">
    <source>
        <dbReference type="ARBA" id="ARBA00022963"/>
    </source>
</evidence>
<protein>
    <submittedName>
        <fullName evidence="6">Patatin-like phospholipase family protein</fullName>
    </submittedName>
</protein>
<comment type="caution">
    <text evidence="6">The sequence shown here is derived from an EMBL/GenBank/DDBJ whole genome shotgun (WGS) entry which is preliminary data.</text>
</comment>
<dbReference type="Pfam" id="PF01734">
    <property type="entry name" value="Patatin"/>
    <property type="match status" value="1"/>
</dbReference>
<dbReference type="InterPro" id="IPR002641">
    <property type="entry name" value="PNPLA_dom"/>
</dbReference>
<evidence type="ECO:0000256" key="3">
    <source>
        <dbReference type="ARBA" id="ARBA00023098"/>
    </source>
</evidence>
<proteinExistence type="predicted"/>
<feature type="short sequence motif" description="GXSXG" evidence="4">
    <location>
        <begin position="43"/>
        <end position="47"/>
    </location>
</feature>
<reference evidence="6 7" key="1">
    <citation type="journal article" date="2020" name="Biotechnol. Biofuels">
        <title>New insights from the biogas microbiome by comprehensive genome-resolved metagenomics of nearly 1600 species originating from multiple anaerobic digesters.</title>
        <authorList>
            <person name="Campanaro S."/>
            <person name="Treu L."/>
            <person name="Rodriguez-R L.M."/>
            <person name="Kovalovszki A."/>
            <person name="Ziels R.M."/>
            <person name="Maus I."/>
            <person name="Zhu X."/>
            <person name="Kougias P.G."/>
            <person name="Basile A."/>
            <person name="Luo G."/>
            <person name="Schluter A."/>
            <person name="Konstantinidis K.T."/>
            <person name="Angelidaki I."/>
        </authorList>
    </citation>
    <scope>NUCLEOTIDE SEQUENCE [LARGE SCALE GENOMIC DNA]</scope>
    <source>
        <strain evidence="6">AS27yjCOA_202</strain>
    </source>
</reference>
<organism evidence="6 7">
    <name type="scientific">candidate division WWE3 bacterium</name>
    <dbReference type="NCBI Taxonomy" id="2053526"/>
    <lineage>
        <taxon>Bacteria</taxon>
        <taxon>Katanobacteria</taxon>
    </lineage>
</organism>
<evidence type="ECO:0000313" key="6">
    <source>
        <dbReference type="EMBL" id="NMB91674.1"/>
    </source>
</evidence>
<keyword evidence="3 4" id="KW-0443">Lipid metabolism</keyword>
<sequence>MLSNNKRKKIGLALGSGGWKGIAHIGVIKTLVENNIPIDYIAGSSAGALIGGIYAALGDIHKIEDIINKFNKKDLFTVFSDPTLKTGVLKGDKIIKFIEDIAGRVDIEDLKIPFCAVATDLVNGTPVYIDKGRLSSAIRASSSVPLLFEVPAYKDKYLLDGGMVEAVPTEAVKKMGADIVIGVNLFYNSFPIKEIPKNGRRLTKPEILLVSYRTLLNRLAYYSDKESDISIGPIITAPLNSDLGMKWFTNFIQEKGIVKAGEEAALKEISKIKKLMGKNK</sequence>
<evidence type="ECO:0000256" key="4">
    <source>
        <dbReference type="PROSITE-ProRule" id="PRU01161"/>
    </source>
</evidence>
<feature type="domain" description="PNPLA" evidence="5">
    <location>
        <begin position="12"/>
        <end position="173"/>
    </location>
</feature>
<dbReference type="PANTHER" id="PTHR14226:SF29">
    <property type="entry name" value="NEUROPATHY TARGET ESTERASE SWS"/>
    <property type="match status" value="1"/>
</dbReference>
<comment type="caution">
    <text evidence="4">Lacks conserved residue(s) required for the propagation of feature annotation.</text>
</comment>
<dbReference type="AlphaFoldDB" id="A0A7X9E762"/>
<feature type="short sequence motif" description="DGA/G" evidence="4">
    <location>
        <begin position="160"/>
        <end position="162"/>
    </location>
</feature>
<dbReference type="InterPro" id="IPR050301">
    <property type="entry name" value="NTE"/>
</dbReference>
<feature type="active site" description="Proton acceptor" evidence="4">
    <location>
        <position position="160"/>
    </location>
</feature>
<dbReference type="SUPFAM" id="SSF52151">
    <property type="entry name" value="FabD/lysophospholipase-like"/>
    <property type="match status" value="1"/>
</dbReference>
<dbReference type="Proteomes" id="UP000590542">
    <property type="component" value="Unassembled WGS sequence"/>
</dbReference>
<dbReference type="CDD" id="cd07205">
    <property type="entry name" value="Pat_PNPLA6_PNPLA7_NTE1_like"/>
    <property type="match status" value="1"/>
</dbReference>
<dbReference type="InterPro" id="IPR016035">
    <property type="entry name" value="Acyl_Trfase/lysoPLipase"/>
</dbReference>
<dbReference type="EMBL" id="JAAZNV010000007">
    <property type="protein sequence ID" value="NMB91674.1"/>
    <property type="molecule type" value="Genomic_DNA"/>
</dbReference>